<feature type="non-terminal residue" evidence="4">
    <location>
        <position position="1"/>
    </location>
</feature>
<keyword evidence="1" id="KW-0238">DNA-binding</keyword>
<reference evidence="4" key="1">
    <citation type="journal article" date="2020" name="Fungal Divers.">
        <title>Resolving the Mortierellaceae phylogeny through synthesis of multi-gene phylogenetics and phylogenomics.</title>
        <authorList>
            <person name="Vandepol N."/>
            <person name="Liber J."/>
            <person name="Desiro A."/>
            <person name="Na H."/>
            <person name="Kennedy M."/>
            <person name="Barry K."/>
            <person name="Grigoriev I.V."/>
            <person name="Miller A.N."/>
            <person name="O'Donnell K."/>
            <person name="Stajich J.E."/>
            <person name="Bonito G."/>
        </authorList>
    </citation>
    <scope>NUCLEOTIDE SEQUENCE</scope>
    <source>
        <strain evidence="4">NVP60</strain>
    </source>
</reference>
<protein>
    <recommendedName>
        <fullName evidence="3">Cas12f1-like TNB domain-containing protein</fullName>
    </recommendedName>
</protein>
<feature type="compositionally biased region" description="Low complexity" evidence="2">
    <location>
        <begin position="112"/>
        <end position="123"/>
    </location>
</feature>
<keyword evidence="5" id="KW-1185">Reference proteome</keyword>
<feature type="region of interest" description="Disordered" evidence="2">
    <location>
        <begin position="98"/>
        <end position="134"/>
    </location>
</feature>
<dbReference type="Proteomes" id="UP000823405">
    <property type="component" value="Unassembled WGS sequence"/>
</dbReference>
<evidence type="ECO:0000313" key="5">
    <source>
        <dbReference type="Proteomes" id="UP000823405"/>
    </source>
</evidence>
<organism evidence="4 5">
    <name type="scientific">Linnemannia gamsii</name>
    <dbReference type="NCBI Taxonomy" id="64522"/>
    <lineage>
        <taxon>Eukaryota</taxon>
        <taxon>Fungi</taxon>
        <taxon>Fungi incertae sedis</taxon>
        <taxon>Mucoromycota</taxon>
        <taxon>Mortierellomycotina</taxon>
        <taxon>Mortierellomycetes</taxon>
        <taxon>Mortierellales</taxon>
        <taxon>Mortierellaceae</taxon>
        <taxon>Linnemannia</taxon>
    </lineage>
</organism>
<dbReference type="GO" id="GO:0003677">
    <property type="term" value="F:DNA binding"/>
    <property type="evidence" value="ECO:0007669"/>
    <property type="project" value="UniProtKB-KW"/>
</dbReference>
<dbReference type="AlphaFoldDB" id="A0A9P6QLA5"/>
<accession>A0A9P6QLA5</accession>
<dbReference type="Pfam" id="PF07282">
    <property type="entry name" value="Cas12f1-like_TNB"/>
    <property type="match status" value="1"/>
</dbReference>
<evidence type="ECO:0000256" key="2">
    <source>
        <dbReference type="SAM" id="MobiDB-lite"/>
    </source>
</evidence>
<evidence type="ECO:0000256" key="1">
    <source>
        <dbReference type="ARBA" id="ARBA00023125"/>
    </source>
</evidence>
<feature type="compositionally biased region" description="Basic and acidic residues" evidence="2">
    <location>
        <begin position="125"/>
        <end position="134"/>
    </location>
</feature>
<evidence type="ECO:0000259" key="3">
    <source>
        <dbReference type="Pfam" id="PF07282"/>
    </source>
</evidence>
<evidence type="ECO:0000313" key="4">
    <source>
        <dbReference type="EMBL" id="KAG0281416.1"/>
    </source>
</evidence>
<gene>
    <name evidence="4" type="ORF">BGZ97_009272</name>
</gene>
<name>A0A9P6QLA5_9FUNG</name>
<dbReference type="EMBL" id="JAAAIN010004403">
    <property type="protein sequence ID" value="KAG0281416.1"/>
    <property type="molecule type" value="Genomic_DNA"/>
</dbReference>
<proteinExistence type="predicted"/>
<comment type="caution">
    <text evidence="4">The sequence shown here is derived from an EMBL/GenBank/DDBJ whole genome shotgun (WGS) entry which is preliminary data.</text>
</comment>
<sequence>ARSLDYIVMGINEYYTSKKCPDCQDFVAQVTLRQFYCPHCKRYYHRDIMAAENMCKIVQGYLLKQERPRYLQPVTTDGRYPWDTKSITGVGTSISAACTSTGTSSQIRKRTSSVSSQPSGRPSKMAKEGAVDIV</sequence>
<dbReference type="InterPro" id="IPR010095">
    <property type="entry name" value="Cas12f1-like_TNB"/>
</dbReference>
<dbReference type="OrthoDB" id="2431340at2759"/>
<feature type="domain" description="Cas12f1-like TNB" evidence="3">
    <location>
        <begin position="8"/>
        <end position="53"/>
    </location>
</feature>